<gene>
    <name evidence="6" type="ORF">GCM10009416_38270</name>
</gene>
<keyword evidence="7" id="KW-1185">Reference proteome</keyword>
<dbReference type="InterPro" id="IPR036390">
    <property type="entry name" value="WH_DNA-bd_sf"/>
</dbReference>
<dbReference type="PANTHER" id="PTHR30537">
    <property type="entry name" value="HTH-TYPE TRANSCRIPTIONAL REGULATOR"/>
    <property type="match status" value="1"/>
</dbReference>
<dbReference type="Gene3D" id="1.10.10.10">
    <property type="entry name" value="Winged helix-like DNA-binding domain superfamily/Winged helix DNA-binding domain"/>
    <property type="match status" value="1"/>
</dbReference>
<evidence type="ECO:0000313" key="6">
    <source>
        <dbReference type="EMBL" id="GAA0596266.1"/>
    </source>
</evidence>
<keyword evidence="4" id="KW-0804">Transcription</keyword>
<dbReference type="InterPro" id="IPR058163">
    <property type="entry name" value="LysR-type_TF_proteobact-type"/>
</dbReference>
<dbReference type="InterPro" id="IPR005119">
    <property type="entry name" value="LysR_subst-bd"/>
</dbReference>
<feature type="domain" description="HTH lysR-type" evidence="5">
    <location>
        <begin position="1"/>
        <end position="51"/>
    </location>
</feature>
<evidence type="ECO:0000256" key="2">
    <source>
        <dbReference type="ARBA" id="ARBA00023015"/>
    </source>
</evidence>
<comment type="similarity">
    <text evidence="1">Belongs to the LysR transcriptional regulatory family.</text>
</comment>
<dbReference type="InterPro" id="IPR000847">
    <property type="entry name" value="LysR_HTH_N"/>
</dbReference>
<protein>
    <submittedName>
        <fullName evidence="6">LysR family transcriptional regulator</fullName>
    </submittedName>
</protein>
<dbReference type="CDD" id="cd08422">
    <property type="entry name" value="PBP2_CrgA_like"/>
    <property type="match status" value="1"/>
</dbReference>
<keyword evidence="3" id="KW-0238">DNA-binding</keyword>
<reference evidence="6 7" key="1">
    <citation type="journal article" date="2019" name="Int. J. Syst. Evol. Microbiol.">
        <title>The Global Catalogue of Microorganisms (GCM) 10K type strain sequencing project: providing services to taxonomists for standard genome sequencing and annotation.</title>
        <authorList>
            <consortium name="The Broad Institute Genomics Platform"/>
            <consortium name="The Broad Institute Genome Sequencing Center for Infectious Disease"/>
            <person name="Wu L."/>
            <person name="Ma J."/>
        </authorList>
    </citation>
    <scope>NUCLEOTIDE SEQUENCE [LARGE SCALE GENOMIC DNA]</scope>
    <source>
        <strain evidence="6 7">JCM 9933</strain>
    </source>
</reference>
<dbReference type="EMBL" id="BAAAFZ010000061">
    <property type="protein sequence ID" value="GAA0596266.1"/>
    <property type="molecule type" value="Genomic_DNA"/>
</dbReference>
<evidence type="ECO:0000256" key="1">
    <source>
        <dbReference type="ARBA" id="ARBA00009437"/>
    </source>
</evidence>
<dbReference type="PANTHER" id="PTHR30537:SF5">
    <property type="entry name" value="HTH-TYPE TRANSCRIPTIONAL ACTIVATOR TTDR-RELATED"/>
    <property type="match status" value="1"/>
</dbReference>
<dbReference type="Gene3D" id="3.40.190.290">
    <property type="match status" value="1"/>
</dbReference>
<dbReference type="PROSITE" id="PS50931">
    <property type="entry name" value="HTH_LYSR"/>
    <property type="match status" value="1"/>
</dbReference>
<sequence length="295" mass="31859">MFVAVMETGSFAAAAARVGASSGQASKLVSRLEAGLGVRLLNRTTRAISATEAGRAYFERIRPLLEEFDSLDLAVRDSARAPRGRLRLTVPLTFGATELAPALNDFALRYPEIGLDAAFSDRVVSLVDEGFDMAVRIGRAEDSSLIARRLCEVRIVLVGARSYLARRGEPAAPGDLAGHDCILDTNFRDPDLWRFRAADGGALAVQVGGRLRYGNAEACLLAAEAGLGLAQVPSFVAGPAVRAGRVQRLLPAFEAPPFGVHALYPHSRHLAAKVRVLVDFLVERYRGTPHWERGW</sequence>
<dbReference type="Pfam" id="PF00126">
    <property type="entry name" value="HTH_1"/>
    <property type="match status" value="1"/>
</dbReference>
<dbReference type="RefSeq" id="WP_343896998.1">
    <property type="nucleotide sequence ID" value="NZ_BAAAFZ010000061.1"/>
</dbReference>
<dbReference type="Proteomes" id="UP001501588">
    <property type="component" value="Unassembled WGS sequence"/>
</dbReference>
<name>A0ABN1FRP0_9PROT</name>
<keyword evidence="2" id="KW-0805">Transcription regulation</keyword>
<organism evidence="6 7">
    <name type="scientific">Craurococcus roseus</name>
    <dbReference type="NCBI Taxonomy" id="77585"/>
    <lineage>
        <taxon>Bacteria</taxon>
        <taxon>Pseudomonadati</taxon>
        <taxon>Pseudomonadota</taxon>
        <taxon>Alphaproteobacteria</taxon>
        <taxon>Acetobacterales</taxon>
        <taxon>Acetobacteraceae</taxon>
        <taxon>Craurococcus</taxon>
    </lineage>
</organism>
<comment type="caution">
    <text evidence="6">The sequence shown here is derived from an EMBL/GenBank/DDBJ whole genome shotgun (WGS) entry which is preliminary data.</text>
</comment>
<evidence type="ECO:0000259" key="5">
    <source>
        <dbReference type="PROSITE" id="PS50931"/>
    </source>
</evidence>
<dbReference type="SUPFAM" id="SSF53850">
    <property type="entry name" value="Periplasmic binding protein-like II"/>
    <property type="match status" value="1"/>
</dbReference>
<dbReference type="SUPFAM" id="SSF46785">
    <property type="entry name" value="Winged helix' DNA-binding domain"/>
    <property type="match status" value="1"/>
</dbReference>
<evidence type="ECO:0000256" key="4">
    <source>
        <dbReference type="ARBA" id="ARBA00023163"/>
    </source>
</evidence>
<evidence type="ECO:0000256" key="3">
    <source>
        <dbReference type="ARBA" id="ARBA00023125"/>
    </source>
</evidence>
<dbReference type="Pfam" id="PF03466">
    <property type="entry name" value="LysR_substrate"/>
    <property type="match status" value="1"/>
</dbReference>
<dbReference type="InterPro" id="IPR036388">
    <property type="entry name" value="WH-like_DNA-bd_sf"/>
</dbReference>
<evidence type="ECO:0000313" key="7">
    <source>
        <dbReference type="Proteomes" id="UP001501588"/>
    </source>
</evidence>
<accession>A0ABN1FRP0</accession>
<proteinExistence type="inferred from homology"/>